<dbReference type="Proteomes" id="UP000008694">
    <property type="component" value="Unassembled WGS sequence"/>
</dbReference>
<evidence type="ECO:0000313" key="9">
    <source>
        <dbReference type="Proteomes" id="UP000008694"/>
    </source>
</evidence>
<evidence type="ECO:0000256" key="2">
    <source>
        <dbReference type="ARBA" id="ARBA00005697"/>
    </source>
</evidence>
<dbReference type="GO" id="GO:0005886">
    <property type="term" value="C:plasma membrane"/>
    <property type="evidence" value="ECO:0007669"/>
    <property type="project" value="TreeGrafter"/>
</dbReference>
<evidence type="ECO:0000256" key="5">
    <source>
        <dbReference type="ARBA" id="ARBA00022989"/>
    </source>
</evidence>
<sequence length="268" mass="29646">MCLHGRMESPTFWLGIVGFVIIAYFLVKNVKGAMIYGIVFVTAVSWFRNTEVMAFPNTSAGDAAHDYFKKIVDVHLLRDKQRIFLGSSGDIPLRWYLDTTGTLYSMARFAGFVDEKGDFAGQYFAFMSDASTIVIGSFLGTSPVTVFIESSTGIREGGRTGLTAITVAVYFFLAMFFTPLLASIPAWAVGPLLILVGVMMMKSVTEINWEDMREVIPAFVTMILMPLTYSVAYGLIGGIGSYVVLHLWDWGEEGLVKLGFLKRKELGI</sequence>
<evidence type="ECO:0000256" key="6">
    <source>
        <dbReference type="ARBA" id="ARBA00023136"/>
    </source>
</evidence>
<organism evidence="9">
    <name type="scientific">Arabidopsis lyrata subsp. lyrata</name>
    <name type="common">Lyre-leaved rock-cress</name>
    <dbReference type="NCBI Taxonomy" id="81972"/>
    <lineage>
        <taxon>Eukaryota</taxon>
        <taxon>Viridiplantae</taxon>
        <taxon>Streptophyta</taxon>
        <taxon>Embryophyta</taxon>
        <taxon>Tracheophyta</taxon>
        <taxon>Spermatophyta</taxon>
        <taxon>Magnoliopsida</taxon>
        <taxon>eudicotyledons</taxon>
        <taxon>Gunneridae</taxon>
        <taxon>Pentapetalae</taxon>
        <taxon>rosids</taxon>
        <taxon>malvids</taxon>
        <taxon>Brassicales</taxon>
        <taxon>Brassicaceae</taxon>
        <taxon>Camelineae</taxon>
        <taxon>Arabidopsis</taxon>
    </lineage>
</organism>
<gene>
    <name evidence="8" type="ORF">ARALYDRAFT_664644</name>
</gene>
<keyword evidence="6 7" id="KW-0472">Membrane</keyword>
<keyword evidence="3" id="KW-0813">Transport</keyword>
<feature type="transmembrane region" description="Helical" evidence="7">
    <location>
        <begin position="160"/>
        <end position="178"/>
    </location>
</feature>
<name>D7LPM7_ARALL</name>
<dbReference type="Pfam" id="PF00860">
    <property type="entry name" value="Xan_ur_permease"/>
    <property type="match status" value="1"/>
</dbReference>
<comment type="subcellular location">
    <subcellularLocation>
        <location evidence="1">Membrane</location>
        <topology evidence="1">Multi-pass membrane protein</topology>
    </subcellularLocation>
</comment>
<reference evidence="9" key="1">
    <citation type="journal article" date="2011" name="Nat. Genet.">
        <title>The Arabidopsis lyrata genome sequence and the basis of rapid genome size change.</title>
        <authorList>
            <person name="Hu T.T."/>
            <person name="Pattyn P."/>
            <person name="Bakker E.G."/>
            <person name="Cao J."/>
            <person name="Cheng J.-F."/>
            <person name="Clark R.M."/>
            <person name="Fahlgren N."/>
            <person name="Fawcett J.A."/>
            <person name="Grimwood J."/>
            <person name="Gundlach H."/>
            <person name="Haberer G."/>
            <person name="Hollister J.D."/>
            <person name="Ossowski S."/>
            <person name="Ottilar R.P."/>
            <person name="Salamov A.A."/>
            <person name="Schneeberger K."/>
            <person name="Spannagl M."/>
            <person name="Wang X."/>
            <person name="Yang L."/>
            <person name="Nasrallah M.E."/>
            <person name="Bergelson J."/>
            <person name="Carrington J.C."/>
            <person name="Gaut B.S."/>
            <person name="Schmutz J."/>
            <person name="Mayer K.F.X."/>
            <person name="Van de Peer Y."/>
            <person name="Grigoriev I.V."/>
            <person name="Nordborg M."/>
            <person name="Weigel D."/>
            <person name="Guo Y.-L."/>
        </authorList>
    </citation>
    <scope>NUCLEOTIDE SEQUENCE [LARGE SCALE GENOMIC DNA]</scope>
    <source>
        <strain evidence="9">cv. MN47</strain>
    </source>
</reference>
<dbReference type="InterPro" id="IPR006043">
    <property type="entry name" value="NCS2"/>
</dbReference>
<evidence type="ECO:0000256" key="4">
    <source>
        <dbReference type="ARBA" id="ARBA00022692"/>
    </source>
</evidence>
<dbReference type="STRING" id="81972.D7LPM7"/>
<protein>
    <submittedName>
        <fullName evidence="8">Predicted protein</fullName>
    </submittedName>
</protein>
<dbReference type="AlphaFoldDB" id="D7LPM7"/>
<dbReference type="Gramene" id="Al_scaffold_0005_679">
    <property type="protein sequence ID" value="Al_scaffold_0005_679"/>
    <property type="gene ID" value="Al_scaffold_0005_679"/>
</dbReference>
<comment type="similarity">
    <text evidence="2">Belongs to the nucleobase:cation symporter-2 (NCS2) (TC 2.A.40) family. Azg-like subfamily.</text>
</comment>
<evidence type="ECO:0000313" key="8">
    <source>
        <dbReference type="EMBL" id="EFH51673.1"/>
    </source>
</evidence>
<keyword evidence="5 7" id="KW-1133">Transmembrane helix</keyword>
<dbReference type="HOGENOM" id="CLU_024508_2_0_1"/>
<feature type="transmembrane region" description="Helical" evidence="7">
    <location>
        <begin position="216"/>
        <end position="245"/>
    </location>
</feature>
<evidence type="ECO:0000256" key="3">
    <source>
        <dbReference type="ARBA" id="ARBA00022448"/>
    </source>
</evidence>
<dbReference type="eggNOG" id="ENOG502QQ5E">
    <property type="taxonomic scope" value="Eukaryota"/>
</dbReference>
<evidence type="ECO:0000256" key="7">
    <source>
        <dbReference type="SAM" id="Phobius"/>
    </source>
</evidence>
<feature type="transmembrane region" description="Helical" evidence="7">
    <location>
        <begin position="12"/>
        <end position="27"/>
    </location>
</feature>
<dbReference type="GO" id="GO:0015853">
    <property type="term" value="P:adenine transport"/>
    <property type="evidence" value="ECO:0007669"/>
    <property type="project" value="TreeGrafter"/>
</dbReference>
<proteinExistence type="inferred from homology"/>
<keyword evidence="9" id="KW-1185">Reference proteome</keyword>
<dbReference type="InterPro" id="IPR045018">
    <property type="entry name" value="Azg-like"/>
</dbReference>
<dbReference type="GO" id="GO:0015854">
    <property type="term" value="P:guanine transport"/>
    <property type="evidence" value="ECO:0007669"/>
    <property type="project" value="TreeGrafter"/>
</dbReference>
<keyword evidence="4 7" id="KW-0812">Transmembrane</keyword>
<feature type="transmembrane region" description="Helical" evidence="7">
    <location>
        <begin position="33"/>
        <end position="49"/>
    </location>
</feature>
<dbReference type="EMBL" id="GL348717">
    <property type="protein sequence ID" value="EFH51673.1"/>
    <property type="molecule type" value="Genomic_DNA"/>
</dbReference>
<dbReference type="GO" id="GO:0005345">
    <property type="term" value="F:purine nucleobase transmembrane transporter activity"/>
    <property type="evidence" value="ECO:0007669"/>
    <property type="project" value="TreeGrafter"/>
</dbReference>
<accession>D7LPM7</accession>
<dbReference type="PANTHER" id="PTHR43337">
    <property type="entry name" value="XANTHINE/URACIL PERMEASE C887.17-RELATED"/>
    <property type="match status" value="1"/>
</dbReference>
<feature type="transmembrane region" description="Helical" evidence="7">
    <location>
        <begin position="184"/>
        <end position="204"/>
    </location>
</feature>
<evidence type="ECO:0000256" key="1">
    <source>
        <dbReference type="ARBA" id="ARBA00004141"/>
    </source>
</evidence>
<dbReference type="PANTHER" id="PTHR43337:SF19">
    <property type="entry name" value="ADENINE_GUANINE PERMEASE AZG1"/>
    <property type="match status" value="1"/>
</dbReference>